<keyword evidence="9" id="KW-0812">Transmembrane</keyword>
<evidence type="ECO:0000256" key="1">
    <source>
        <dbReference type="ARBA" id="ARBA00004245"/>
    </source>
</evidence>
<dbReference type="Proteomes" id="UP000605986">
    <property type="component" value="Unassembled WGS sequence"/>
</dbReference>
<evidence type="ECO:0000256" key="9">
    <source>
        <dbReference type="SAM" id="Phobius"/>
    </source>
</evidence>
<dbReference type="GO" id="GO:0120104">
    <property type="term" value="C:mitotic actomyosin contractile ring, proximal layer"/>
    <property type="evidence" value="ECO:0007669"/>
    <property type="project" value="TreeGrafter"/>
</dbReference>
<dbReference type="OrthoDB" id="27823at2759"/>
<feature type="compositionally biased region" description="Basic residues" evidence="8">
    <location>
        <begin position="1484"/>
        <end position="1493"/>
    </location>
</feature>
<dbReference type="PANTHER" id="PTHR23065">
    <property type="entry name" value="PROLINE-SERINE-THREONINE PHOSPHATASE INTERACTING PROTEIN 1"/>
    <property type="match status" value="1"/>
</dbReference>
<feature type="domain" description="SH3" evidence="10">
    <location>
        <begin position="1178"/>
        <end position="1240"/>
    </location>
</feature>
<dbReference type="FunFam" id="1.20.1270.60:FF:000045">
    <property type="entry name" value="Cell division control protein"/>
    <property type="match status" value="1"/>
</dbReference>
<dbReference type="Pfam" id="PF00611">
    <property type="entry name" value="FCH"/>
    <property type="match status" value="1"/>
</dbReference>
<feature type="compositionally biased region" description="Polar residues" evidence="8">
    <location>
        <begin position="320"/>
        <end position="330"/>
    </location>
</feature>
<feature type="compositionally biased region" description="Basic and acidic residues" evidence="8">
    <location>
        <begin position="1422"/>
        <end position="1432"/>
    </location>
</feature>
<name>A0A8H4NNH6_9HYPO</name>
<feature type="region of interest" description="Disordered" evidence="8">
    <location>
        <begin position="1397"/>
        <end position="1493"/>
    </location>
</feature>
<dbReference type="InterPro" id="IPR031160">
    <property type="entry name" value="F_BAR_dom"/>
</dbReference>
<evidence type="ECO:0000313" key="12">
    <source>
        <dbReference type="EMBL" id="KAF4441690.1"/>
    </source>
</evidence>
<accession>A0A8H4NNH6</accession>
<feature type="region of interest" description="Disordered" evidence="8">
    <location>
        <begin position="375"/>
        <end position="771"/>
    </location>
</feature>
<dbReference type="InterPro" id="IPR027267">
    <property type="entry name" value="AH/BAR_dom_sf"/>
</dbReference>
<evidence type="ECO:0000256" key="2">
    <source>
        <dbReference type="ARBA" id="ARBA00022443"/>
    </source>
</evidence>
<feature type="compositionally biased region" description="Polar residues" evidence="8">
    <location>
        <begin position="812"/>
        <end position="824"/>
    </location>
</feature>
<evidence type="ECO:0000313" key="13">
    <source>
        <dbReference type="Proteomes" id="UP000605986"/>
    </source>
</evidence>
<dbReference type="PANTHER" id="PTHR23065:SF7">
    <property type="entry name" value="NOSTRIN, ISOFORM H"/>
    <property type="match status" value="1"/>
</dbReference>
<feature type="compositionally biased region" description="Acidic residues" evidence="8">
    <location>
        <begin position="1447"/>
        <end position="1464"/>
    </location>
</feature>
<feature type="compositionally biased region" description="Polar residues" evidence="8">
    <location>
        <begin position="688"/>
        <end position="707"/>
    </location>
</feature>
<sequence length="1493" mass="162778">MPASTAEIPAVALSFANNFWGKEDAGVAPLLSRMTAAKTTCDELRAFYGARASIEEEYSRKLLNLSRKSLGSQESGTLKTSLDTVRGEVEQMAKQHQLIGAEMKSELEEPLAAFAGGMKERRKIIQNTVEKLLKVKMQQTQQVNKTRDKYEQECLKIKGYLAQGHMVMGQEERRNKAKLEKTQISLAASSTEYENAVKALEDTTVRWNREWKSAADKFQDLEEERLDFTKSSLWTFANIASTVCVSDDSSCEKIRLSLEVMDVEKDIITFITEKGTGQEIPDAPKYINFCRGDVNDNQSDTSEDDKYSVAQFPRSINPAFRSSSPQPSTFESHHDPNSALANDLAHRDVASAKRESALQKQATLPPDEILQIGTQKPQPQQIQAPPQQRQQHQPQMQRPSQLQYPPQQQHHSQLQHPSQLQHASQLQHPSQFQHHPQHQYPPQRQQPSQQIAHHMGHHVQQQMRPLEMRPADGRSGDMRHQNMRQHEPRPSLEMRHSGEVRPSMQSRPSADTRQAMEARTSLEVRRPMEDPYRRQPPGGHVSYDANQHGPVAAVPHDPYPMDGMTMLCRTGPSPISDHSSQVTSARPSSRDSHSDYSNPNSFSSVEPPSGKTSPVKQDPIKQDPAPVQAPASVAAPASAPAPAPVPAHVTTPAPAATTAPSPVKLVAKKKSGGFLKNHSPFRRKSNKELQQSNRNTWHAPSTQNSGSPIRRPPLQTKESSNVVTQERTQSPEPIDANASLALGVGQNVFPVSTPDAKKKPGAAAAETPEETDPIALALAELKGVTLGKQSSMRMSADHYSGLATPAPASEAASRQASATRTVPASANPDVAAAKRGTPPPSYQTPVSRLGVPPPAVTSRAMKEATKKATSQTRSMFESGGGSPGGFNSTASRTNTRATETKRSEPSPSQSVPPTTSRPATRTPTHGRGESGSYSASPVSRQTTRATENGRGESGSYSSASMPRPGTRGSEMGRGETGGYSTPPVARSGTKATEMSRADTRGIPISRPGTRGSDMSRGGSGIYGTSPGSRPGTRGSDMPRATSPAPARSVSPQPPINDNMSYRSVSPNPYAGSQRSPSVMSSPRKHGSAQGYYPQSPQQAASRGPSPSPYGQQNRPGSGYAGSDMAIQLAPVDDPYGSQRSRGSRPASRAMSYYEEGSTRQRSQSVADPSRLYTGDGRAILHYARALYMYQAAIPEELGFAKGDYLAILRHQDDGWWEAEVHGGDGRVGLVPTQVNAVCLDGLIVSSMETLQETARVVTSKPVQRAVVNTVLLVSTAVTLFCTATIASVLFFQNFLPHEVVTLPIHLQYGFKHKLDDDPVGRTSLVLQGIGTPKVGLTAQLRGLRWMMVHYRISTFIALTLVFWAFEVLFMGVAWGLWSVASGSPPGDIDAKTKRLEAERYDHDDEETDRAETFPTYGRQHPLKYEPDIKPELDTEQPLSEIPRAGADADDEDEGSFDDDKDDEDAQHKDSGIGTSYSEEGVSSIRRRTSHHRL</sequence>
<proteinExistence type="predicted"/>
<dbReference type="InterPro" id="IPR001060">
    <property type="entry name" value="FCH_dom"/>
</dbReference>
<feature type="compositionally biased region" description="Polar residues" evidence="8">
    <location>
        <begin position="576"/>
        <end position="587"/>
    </location>
</feature>
<evidence type="ECO:0000259" key="11">
    <source>
        <dbReference type="PROSITE" id="PS51741"/>
    </source>
</evidence>
<protein>
    <submittedName>
        <fullName evidence="12">Putative PEST phosphatase interacting protein</fullName>
    </submittedName>
</protein>
<keyword evidence="9" id="KW-1133">Transmembrane helix</keyword>
<feature type="compositionally biased region" description="Polar residues" evidence="8">
    <location>
        <begin position="503"/>
        <end position="512"/>
    </location>
</feature>
<feature type="compositionally biased region" description="Low complexity" evidence="8">
    <location>
        <begin position="905"/>
        <end position="923"/>
    </location>
</feature>
<keyword evidence="5" id="KW-0206">Cytoskeleton</keyword>
<keyword evidence="2 6" id="KW-0728">SH3 domain</keyword>
<feature type="transmembrane region" description="Helical" evidence="9">
    <location>
        <begin position="1270"/>
        <end position="1291"/>
    </location>
</feature>
<keyword evidence="9" id="KW-0472">Membrane</keyword>
<dbReference type="Pfam" id="PF00018">
    <property type="entry name" value="SH3_1"/>
    <property type="match status" value="1"/>
</dbReference>
<dbReference type="SUPFAM" id="SSF103657">
    <property type="entry name" value="BAR/IMD domain-like"/>
    <property type="match status" value="1"/>
</dbReference>
<organism evidence="12 13">
    <name type="scientific">Fusarium austroafricanum</name>
    <dbReference type="NCBI Taxonomy" id="2364996"/>
    <lineage>
        <taxon>Eukaryota</taxon>
        <taxon>Fungi</taxon>
        <taxon>Dikarya</taxon>
        <taxon>Ascomycota</taxon>
        <taxon>Pezizomycotina</taxon>
        <taxon>Sordariomycetes</taxon>
        <taxon>Hypocreomycetidae</taxon>
        <taxon>Hypocreales</taxon>
        <taxon>Nectriaceae</taxon>
        <taxon>Fusarium</taxon>
        <taxon>Fusarium concolor species complex</taxon>
    </lineage>
</organism>
<dbReference type="GO" id="GO:0030036">
    <property type="term" value="P:actin cytoskeleton organization"/>
    <property type="evidence" value="ECO:0007669"/>
    <property type="project" value="UniProtKB-ARBA"/>
</dbReference>
<dbReference type="Gene3D" id="1.20.1270.60">
    <property type="entry name" value="Arfaptin homology (AH) domain/BAR domain"/>
    <property type="match status" value="1"/>
</dbReference>
<feature type="compositionally biased region" description="Low complexity" evidence="8">
    <location>
        <begin position="375"/>
        <end position="453"/>
    </location>
</feature>
<evidence type="ECO:0000256" key="7">
    <source>
        <dbReference type="PROSITE-ProRule" id="PRU01077"/>
    </source>
</evidence>
<feature type="transmembrane region" description="Helical" evidence="9">
    <location>
        <begin position="1354"/>
        <end position="1377"/>
    </location>
</feature>
<feature type="compositionally biased region" description="Basic and acidic residues" evidence="8">
    <location>
        <begin position="514"/>
        <end position="533"/>
    </location>
</feature>
<dbReference type="SMART" id="SM00326">
    <property type="entry name" value="SH3"/>
    <property type="match status" value="1"/>
</dbReference>
<keyword evidence="3" id="KW-0963">Cytoplasm</keyword>
<dbReference type="SUPFAM" id="SSF50044">
    <property type="entry name" value="SH3-domain"/>
    <property type="match status" value="1"/>
</dbReference>
<feature type="compositionally biased region" description="Polar residues" evidence="8">
    <location>
        <begin position="885"/>
        <end position="897"/>
    </location>
</feature>
<dbReference type="GO" id="GO:0009898">
    <property type="term" value="C:cytoplasmic side of plasma membrane"/>
    <property type="evidence" value="ECO:0007669"/>
    <property type="project" value="TreeGrafter"/>
</dbReference>
<evidence type="ECO:0000256" key="5">
    <source>
        <dbReference type="ARBA" id="ARBA00023212"/>
    </source>
</evidence>
<dbReference type="PROSITE" id="PS50002">
    <property type="entry name" value="SH3"/>
    <property type="match status" value="1"/>
</dbReference>
<evidence type="ECO:0000256" key="6">
    <source>
        <dbReference type="PROSITE-ProRule" id="PRU00192"/>
    </source>
</evidence>
<comment type="caution">
    <text evidence="12">The sequence shown here is derived from an EMBL/GenBank/DDBJ whole genome shotgun (WGS) entry which is preliminary data.</text>
</comment>
<keyword evidence="13" id="KW-1185">Reference proteome</keyword>
<evidence type="ECO:0000256" key="8">
    <source>
        <dbReference type="SAM" id="MobiDB-lite"/>
    </source>
</evidence>
<dbReference type="Gene3D" id="2.30.30.40">
    <property type="entry name" value="SH3 Domains"/>
    <property type="match status" value="1"/>
</dbReference>
<feature type="compositionally biased region" description="Basic and acidic residues" evidence="8">
    <location>
        <begin position="466"/>
        <end position="499"/>
    </location>
</feature>
<feature type="compositionally biased region" description="Low complexity" evidence="8">
    <location>
        <begin position="624"/>
        <end position="638"/>
    </location>
</feature>
<keyword evidence="4" id="KW-0597">Phosphoprotein</keyword>
<feature type="domain" description="F-BAR" evidence="11">
    <location>
        <begin position="13"/>
        <end position="266"/>
    </location>
</feature>
<dbReference type="GO" id="GO:0005543">
    <property type="term" value="F:phospholipid binding"/>
    <property type="evidence" value="ECO:0007669"/>
    <property type="project" value="TreeGrafter"/>
</dbReference>
<gene>
    <name evidence="12" type="ORF">F53441_11950</name>
</gene>
<dbReference type="EMBL" id="JAADJG010000617">
    <property type="protein sequence ID" value="KAF4441690.1"/>
    <property type="molecule type" value="Genomic_DNA"/>
</dbReference>
<dbReference type="PROSITE" id="PS51741">
    <property type="entry name" value="F_BAR"/>
    <property type="match status" value="1"/>
</dbReference>
<dbReference type="SMART" id="SM00055">
    <property type="entry name" value="FCH"/>
    <property type="match status" value="1"/>
</dbReference>
<dbReference type="CDD" id="cd07651">
    <property type="entry name" value="F-BAR_PombeCdc15_like"/>
    <property type="match status" value="1"/>
</dbReference>
<keyword evidence="7" id="KW-0175">Coiled coil</keyword>
<dbReference type="CDD" id="cd00174">
    <property type="entry name" value="SH3"/>
    <property type="match status" value="1"/>
</dbReference>
<dbReference type="InterPro" id="IPR036028">
    <property type="entry name" value="SH3-like_dom_sf"/>
</dbReference>
<feature type="region of interest" description="Disordered" evidence="8">
    <location>
        <begin position="793"/>
        <end position="1170"/>
    </location>
</feature>
<feature type="compositionally biased region" description="Low complexity" evidence="8">
    <location>
        <begin position="646"/>
        <end position="663"/>
    </location>
</feature>
<reference evidence="12" key="1">
    <citation type="submission" date="2020-01" db="EMBL/GenBank/DDBJ databases">
        <title>Identification and distribution of gene clusters putatively required for synthesis of sphingolipid metabolism inhibitors in phylogenetically diverse species of the filamentous fungus Fusarium.</title>
        <authorList>
            <person name="Kim H.-S."/>
            <person name="Busman M."/>
            <person name="Brown D.W."/>
            <person name="Divon H."/>
            <person name="Uhlig S."/>
            <person name="Proctor R.H."/>
        </authorList>
    </citation>
    <scope>NUCLEOTIDE SEQUENCE</scope>
    <source>
        <strain evidence="12">NRRL 53441</strain>
    </source>
</reference>
<feature type="compositionally biased region" description="Polar residues" evidence="8">
    <location>
        <begin position="931"/>
        <end position="946"/>
    </location>
</feature>
<feature type="region of interest" description="Disordered" evidence="8">
    <location>
        <begin position="316"/>
        <end position="339"/>
    </location>
</feature>
<dbReference type="InterPro" id="IPR001452">
    <property type="entry name" value="SH3_domain"/>
</dbReference>
<feature type="compositionally biased region" description="Polar residues" evidence="8">
    <location>
        <begin position="595"/>
        <end position="615"/>
    </location>
</feature>
<evidence type="ECO:0000259" key="10">
    <source>
        <dbReference type="PROSITE" id="PS50002"/>
    </source>
</evidence>
<comment type="subcellular location">
    <subcellularLocation>
        <location evidence="1">Cytoplasm</location>
        <location evidence="1">Cytoskeleton</location>
    </subcellularLocation>
</comment>
<evidence type="ECO:0000256" key="4">
    <source>
        <dbReference type="ARBA" id="ARBA00022553"/>
    </source>
</evidence>
<feature type="compositionally biased region" description="Polar residues" evidence="8">
    <location>
        <begin position="1055"/>
        <end position="1080"/>
    </location>
</feature>
<feature type="compositionally biased region" description="Polar residues" evidence="8">
    <location>
        <begin position="716"/>
        <end position="731"/>
    </location>
</feature>
<evidence type="ECO:0000256" key="3">
    <source>
        <dbReference type="ARBA" id="ARBA00022490"/>
    </source>
</evidence>